<dbReference type="Pfam" id="PF03152">
    <property type="entry name" value="UFD1_N1"/>
    <property type="match status" value="1"/>
</dbReference>
<dbReference type="GO" id="GO:0036503">
    <property type="term" value="P:ERAD pathway"/>
    <property type="evidence" value="ECO:0007669"/>
    <property type="project" value="TreeGrafter"/>
</dbReference>
<evidence type="ECO:0000256" key="2">
    <source>
        <dbReference type="ARBA" id="ARBA00022786"/>
    </source>
</evidence>
<comment type="similarity">
    <text evidence="1">Belongs to the UFD1 family.</text>
</comment>
<feature type="region of interest" description="Disordered" evidence="3">
    <location>
        <begin position="1"/>
        <end position="21"/>
    </location>
</feature>
<feature type="domain" description="Ubiquitin fusion degradation protein UFD1 N-terminal subdomain 2" evidence="5">
    <location>
        <begin position="122"/>
        <end position="197"/>
    </location>
</feature>
<dbReference type="GO" id="GO:0006511">
    <property type="term" value="P:ubiquitin-dependent protein catabolic process"/>
    <property type="evidence" value="ECO:0007669"/>
    <property type="project" value="InterPro"/>
</dbReference>
<dbReference type="GO" id="GO:0034098">
    <property type="term" value="C:VCP-NPL4-UFD1 AAA ATPase complex"/>
    <property type="evidence" value="ECO:0007669"/>
    <property type="project" value="TreeGrafter"/>
</dbReference>
<organism evidence="6 7">
    <name type="scientific">Stylonychia lemnae</name>
    <name type="common">Ciliate</name>
    <dbReference type="NCBI Taxonomy" id="5949"/>
    <lineage>
        <taxon>Eukaryota</taxon>
        <taxon>Sar</taxon>
        <taxon>Alveolata</taxon>
        <taxon>Ciliophora</taxon>
        <taxon>Intramacronucleata</taxon>
        <taxon>Spirotrichea</taxon>
        <taxon>Stichotrichia</taxon>
        <taxon>Sporadotrichida</taxon>
        <taxon>Oxytrichidae</taxon>
        <taxon>Stylonychinae</taxon>
        <taxon>Stylonychia</taxon>
    </lineage>
</organism>
<reference evidence="6 7" key="1">
    <citation type="submission" date="2014-06" db="EMBL/GenBank/DDBJ databases">
        <authorList>
            <person name="Swart Estienne"/>
        </authorList>
    </citation>
    <scope>NUCLEOTIDE SEQUENCE [LARGE SCALE GENOMIC DNA]</scope>
    <source>
        <strain evidence="6 7">130c</strain>
    </source>
</reference>
<dbReference type="PANTHER" id="PTHR12555:SF13">
    <property type="entry name" value="UBIQUITIN RECOGNITION FACTOR IN ER-ASSOCIATED DEGRADATION PROTEIN 1"/>
    <property type="match status" value="1"/>
</dbReference>
<proteinExistence type="inferred from homology"/>
<dbReference type="InterPro" id="IPR042299">
    <property type="entry name" value="Ufd1-like_Nn"/>
</dbReference>
<protein>
    <submittedName>
        <fullName evidence="6">Ubiquitin fusion degradation ufd1 family protein</fullName>
    </submittedName>
</protein>
<evidence type="ECO:0000259" key="4">
    <source>
        <dbReference type="Pfam" id="PF03152"/>
    </source>
</evidence>
<gene>
    <name evidence="6" type="primary">Contig5817.g6231</name>
    <name evidence="6" type="ORF">STYLEM_7952</name>
</gene>
<dbReference type="EMBL" id="CCKQ01007577">
    <property type="protein sequence ID" value="CDW78967.1"/>
    <property type="molecule type" value="Genomic_DNA"/>
</dbReference>
<accession>A0A078ABL1</accession>
<dbReference type="OMA" id="PANDYNA"/>
<sequence>MQFSQIFGGGGGRQAPPQRSGGAQVFLSSYKAYSPAFFGKNDINKGNKIILPSSALHELARLSISYPMIFMISNPQMGKKSYCGVLEFSAEEGLCYLPYWMMNNLYLEEGSEVILRNVTLKKGNFVTIQPHQTAFIDLANPKAILEQELTNYSCLMKGDTININYQGHDYLIDIVDCKPEDQICVVEADVEVEFKQPLDYKEVPLVKKTSHFSIDEEQKDKQKIKELETKFVRLDGKALTEKQKQELLKKEKEQLKQEIDFDPRKHRLKHGIRNYNKVEKSTLFEGKKGISLK</sequence>
<dbReference type="InterPro" id="IPR055418">
    <property type="entry name" value="UFD1_N2"/>
</dbReference>
<dbReference type="PANTHER" id="PTHR12555">
    <property type="entry name" value="UBIQUITIN FUSION DEGRADATON PROTEIN 1"/>
    <property type="match status" value="1"/>
</dbReference>
<evidence type="ECO:0000313" key="6">
    <source>
        <dbReference type="EMBL" id="CDW78967.1"/>
    </source>
</evidence>
<keyword evidence="2" id="KW-0833">Ubl conjugation pathway</keyword>
<dbReference type="InterPro" id="IPR055417">
    <property type="entry name" value="UFD1_N1"/>
</dbReference>
<dbReference type="Proteomes" id="UP000039865">
    <property type="component" value="Unassembled WGS sequence"/>
</dbReference>
<evidence type="ECO:0000256" key="1">
    <source>
        <dbReference type="ARBA" id="ARBA00006043"/>
    </source>
</evidence>
<dbReference type="OrthoDB" id="422728at2759"/>
<dbReference type="Pfam" id="PF24842">
    <property type="entry name" value="UFD1_N2"/>
    <property type="match status" value="1"/>
</dbReference>
<feature type="domain" description="Ubiquitin fusion degradation protein UFD1 N-terminal subdomain 1" evidence="4">
    <location>
        <begin position="28"/>
        <end position="120"/>
    </location>
</feature>
<dbReference type="GO" id="GO:0031593">
    <property type="term" value="F:polyubiquitin modification-dependent protein binding"/>
    <property type="evidence" value="ECO:0007669"/>
    <property type="project" value="TreeGrafter"/>
</dbReference>
<name>A0A078ABL1_STYLE</name>
<evidence type="ECO:0000259" key="5">
    <source>
        <dbReference type="Pfam" id="PF24842"/>
    </source>
</evidence>
<dbReference type="InterPro" id="IPR004854">
    <property type="entry name" value="Ufd1-like"/>
</dbReference>
<dbReference type="Gene3D" id="2.40.40.50">
    <property type="entry name" value="Ubiquitin fusion degradation protein UFD1, N-terminal domain"/>
    <property type="match status" value="1"/>
</dbReference>
<dbReference type="AlphaFoldDB" id="A0A078ABL1"/>
<evidence type="ECO:0000256" key="3">
    <source>
        <dbReference type="SAM" id="MobiDB-lite"/>
    </source>
</evidence>
<evidence type="ECO:0000313" key="7">
    <source>
        <dbReference type="Proteomes" id="UP000039865"/>
    </source>
</evidence>
<dbReference type="Gene3D" id="3.10.330.10">
    <property type="match status" value="1"/>
</dbReference>
<dbReference type="InParanoid" id="A0A078ABL1"/>
<keyword evidence="7" id="KW-1185">Reference proteome</keyword>
<dbReference type="FunCoup" id="A0A078ABL1">
    <property type="interactions" value="541"/>
</dbReference>